<dbReference type="Gene3D" id="1.10.357.10">
    <property type="entry name" value="Tetracycline Repressor, domain 2"/>
    <property type="match status" value="1"/>
</dbReference>
<dbReference type="PROSITE" id="PS50977">
    <property type="entry name" value="HTH_TETR_2"/>
    <property type="match status" value="1"/>
</dbReference>
<dbReference type="InterPro" id="IPR036271">
    <property type="entry name" value="Tet_transcr_reg_TetR-rel_C_sf"/>
</dbReference>
<dbReference type="Proteomes" id="UP001597045">
    <property type="component" value="Unassembled WGS sequence"/>
</dbReference>
<dbReference type="PANTHER" id="PTHR30055">
    <property type="entry name" value="HTH-TYPE TRANSCRIPTIONAL REGULATOR RUTR"/>
    <property type="match status" value="1"/>
</dbReference>
<evidence type="ECO:0000259" key="3">
    <source>
        <dbReference type="PROSITE" id="PS50977"/>
    </source>
</evidence>
<keyword evidence="1 2" id="KW-0238">DNA-binding</keyword>
<comment type="caution">
    <text evidence="4">The sequence shown here is derived from an EMBL/GenBank/DDBJ whole genome shotgun (WGS) entry which is preliminary data.</text>
</comment>
<evidence type="ECO:0000256" key="1">
    <source>
        <dbReference type="ARBA" id="ARBA00023125"/>
    </source>
</evidence>
<evidence type="ECO:0000313" key="5">
    <source>
        <dbReference type="Proteomes" id="UP001597045"/>
    </source>
</evidence>
<accession>A0ABW3MDG8</accession>
<dbReference type="Pfam" id="PF00440">
    <property type="entry name" value="TetR_N"/>
    <property type="match status" value="1"/>
</dbReference>
<sequence length="184" mass="19677">MPERADAARNRAAILAAAETLLANDPETSTEDIARAAGVGKGTVFHRFGSRAGLIRALVTQRSQSVLDEIATGPPPLGPGAPPADRLTAFLDAVTTLATKNIGLMAAYEQTEDRQAGKMYQAWHQHVKTLLTESRPDLDAELLAHILLGALHSDLVLHLLRRGETARLRKTLHQLVASLASGTP</sequence>
<dbReference type="InterPro" id="IPR001647">
    <property type="entry name" value="HTH_TetR"/>
</dbReference>
<evidence type="ECO:0000256" key="2">
    <source>
        <dbReference type="PROSITE-ProRule" id="PRU00335"/>
    </source>
</evidence>
<feature type="domain" description="HTH tetR-type" evidence="3">
    <location>
        <begin position="8"/>
        <end position="66"/>
    </location>
</feature>
<keyword evidence="5" id="KW-1185">Reference proteome</keyword>
<proteinExistence type="predicted"/>
<feature type="DNA-binding region" description="H-T-H motif" evidence="2">
    <location>
        <begin position="29"/>
        <end position="48"/>
    </location>
</feature>
<dbReference type="PANTHER" id="PTHR30055:SF209">
    <property type="entry name" value="POSSIBLE TRANSCRIPTIONAL REGULATORY PROTEIN (PROBABLY TETR-FAMILY)"/>
    <property type="match status" value="1"/>
</dbReference>
<dbReference type="InterPro" id="IPR050109">
    <property type="entry name" value="HTH-type_TetR-like_transc_reg"/>
</dbReference>
<evidence type="ECO:0000313" key="4">
    <source>
        <dbReference type="EMBL" id="MFD1047734.1"/>
    </source>
</evidence>
<reference evidence="5" key="1">
    <citation type="journal article" date="2019" name="Int. J. Syst. Evol. Microbiol.">
        <title>The Global Catalogue of Microorganisms (GCM) 10K type strain sequencing project: providing services to taxonomists for standard genome sequencing and annotation.</title>
        <authorList>
            <consortium name="The Broad Institute Genomics Platform"/>
            <consortium name="The Broad Institute Genome Sequencing Center for Infectious Disease"/>
            <person name="Wu L."/>
            <person name="Ma J."/>
        </authorList>
    </citation>
    <scope>NUCLEOTIDE SEQUENCE [LARGE SCALE GENOMIC DNA]</scope>
    <source>
        <strain evidence="5">JCM 31486</strain>
    </source>
</reference>
<organism evidence="4 5">
    <name type="scientific">Kibdelosporangium lantanae</name>
    <dbReference type="NCBI Taxonomy" id="1497396"/>
    <lineage>
        <taxon>Bacteria</taxon>
        <taxon>Bacillati</taxon>
        <taxon>Actinomycetota</taxon>
        <taxon>Actinomycetes</taxon>
        <taxon>Pseudonocardiales</taxon>
        <taxon>Pseudonocardiaceae</taxon>
        <taxon>Kibdelosporangium</taxon>
    </lineage>
</organism>
<gene>
    <name evidence="4" type="ORF">ACFQ1S_20440</name>
</gene>
<dbReference type="SUPFAM" id="SSF48498">
    <property type="entry name" value="Tetracyclin repressor-like, C-terminal domain"/>
    <property type="match status" value="1"/>
</dbReference>
<dbReference type="SUPFAM" id="SSF46689">
    <property type="entry name" value="Homeodomain-like"/>
    <property type="match status" value="1"/>
</dbReference>
<dbReference type="EMBL" id="JBHTIS010001223">
    <property type="protein sequence ID" value="MFD1047734.1"/>
    <property type="molecule type" value="Genomic_DNA"/>
</dbReference>
<name>A0ABW3MDG8_9PSEU</name>
<dbReference type="InterPro" id="IPR009057">
    <property type="entry name" value="Homeodomain-like_sf"/>
</dbReference>
<protein>
    <submittedName>
        <fullName evidence="4">TetR/AcrR family transcriptional regulator</fullName>
    </submittedName>
</protein>